<dbReference type="InterPro" id="IPR002220">
    <property type="entry name" value="DapA-like"/>
</dbReference>
<dbReference type="PANTHER" id="PTHR12128:SF66">
    <property type="entry name" value="4-HYDROXY-2-OXOGLUTARATE ALDOLASE, MITOCHONDRIAL"/>
    <property type="match status" value="1"/>
</dbReference>
<dbReference type="Proteomes" id="UP001218218">
    <property type="component" value="Unassembled WGS sequence"/>
</dbReference>
<dbReference type="PIRSF" id="PIRSF001365">
    <property type="entry name" value="DHDPS"/>
    <property type="match status" value="1"/>
</dbReference>
<feature type="binding site" evidence="4">
    <location>
        <position position="236"/>
    </location>
    <ligand>
        <name>pyruvate</name>
        <dbReference type="ChEBI" id="CHEBI:15361"/>
    </ligand>
</feature>
<accession>A0AAD7EQG7</accession>
<organism evidence="5 6">
    <name type="scientific">Mycena albidolilacea</name>
    <dbReference type="NCBI Taxonomy" id="1033008"/>
    <lineage>
        <taxon>Eukaryota</taxon>
        <taxon>Fungi</taxon>
        <taxon>Dikarya</taxon>
        <taxon>Basidiomycota</taxon>
        <taxon>Agaricomycotina</taxon>
        <taxon>Agaricomycetes</taxon>
        <taxon>Agaricomycetidae</taxon>
        <taxon>Agaricales</taxon>
        <taxon>Marasmiineae</taxon>
        <taxon>Mycenaceae</taxon>
        <taxon>Mycena</taxon>
    </lineage>
</organism>
<dbReference type="Pfam" id="PF00701">
    <property type="entry name" value="DHDPS"/>
    <property type="match status" value="1"/>
</dbReference>
<evidence type="ECO:0000256" key="3">
    <source>
        <dbReference type="PIRSR" id="PIRSR001365-1"/>
    </source>
</evidence>
<dbReference type="EMBL" id="JARIHO010000020">
    <property type="protein sequence ID" value="KAJ7346977.1"/>
    <property type="molecule type" value="Genomic_DNA"/>
</dbReference>
<dbReference type="InterPro" id="IPR013785">
    <property type="entry name" value="Aldolase_TIM"/>
</dbReference>
<comment type="similarity">
    <text evidence="2">Belongs to the DapA family.</text>
</comment>
<protein>
    <submittedName>
        <fullName evidence="5">Dihydrodipicolinate synthase</fullName>
    </submittedName>
</protein>
<dbReference type="PRINTS" id="PR00146">
    <property type="entry name" value="DHPICSNTHASE"/>
</dbReference>
<sequence length="336" mass="35387">MSNASPMSPSALSRPFTDGVYCPLITPFKPDTEAIDFDALQAQVVRLASARMGIVVLGTNGEASHLSDTERAAVIRATREALDSNGFTQTPILAGTGTGSAKETIRLSIEAREAGADYVIIIPPGYFSFAVGRDLPSLKKFFIQVLDASPLPVMIYNFPGAASGIDFDSDFLIDLAEHQNCFGAKLTCASVGKGQRLALHTQSEAYKARHPRPFFVMPGFSDILLPALVSHASGCITGTGNIIPKTIVKLYDTAVSALTTGDAAQLAAARALQDLVAEADWVVVKAGIGGTKYAMDAYVQEGLGGVPRAPLPHASTAIRAMLATGLKRAVAYENSL</sequence>
<dbReference type="Gene3D" id="3.20.20.70">
    <property type="entry name" value="Aldolase class I"/>
    <property type="match status" value="1"/>
</dbReference>
<evidence type="ECO:0000256" key="2">
    <source>
        <dbReference type="PIRNR" id="PIRNR001365"/>
    </source>
</evidence>
<comment type="caution">
    <text evidence="5">The sequence shown here is derived from an EMBL/GenBank/DDBJ whole genome shotgun (WGS) entry which is preliminary data.</text>
</comment>
<proteinExistence type="inferred from homology"/>
<name>A0AAD7EQG7_9AGAR</name>
<evidence type="ECO:0000256" key="4">
    <source>
        <dbReference type="PIRSR" id="PIRSR001365-2"/>
    </source>
</evidence>
<reference evidence="5" key="1">
    <citation type="submission" date="2023-03" db="EMBL/GenBank/DDBJ databases">
        <title>Massive genome expansion in bonnet fungi (Mycena s.s.) driven by repeated elements and novel gene families across ecological guilds.</title>
        <authorList>
            <consortium name="Lawrence Berkeley National Laboratory"/>
            <person name="Harder C.B."/>
            <person name="Miyauchi S."/>
            <person name="Viragh M."/>
            <person name="Kuo A."/>
            <person name="Thoen E."/>
            <person name="Andreopoulos B."/>
            <person name="Lu D."/>
            <person name="Skrede I."/>
            <person name="Drula E."/>
            <person name="Henrissat B."/>
            <person name="Morin E."/>
            <person name="Kohler A."/>
            <person name="Barry K."/>
            <person name="LaButti K."/>
            <person name="Morin E."/>
            <person name="Salamov A."/>
            <person name="Lipzen A."/>
            <person name="Mereny Z."/>
            <person name="Hegedus B."/>
            <person name="Baldrian P."/>
            <person name="Stursova M."/>
            <person name="Weitz H."/>
            <person name="Taylor A."/>
            <person name="Grigoriev I.V."/>
            <person name="Nagy L.G."/>
            <person name="Martin F."/>
            <person name="Kauserud H."/>
        </authorList>
    </citation>
    <scope>NUCLEOTIDE SEQUENCE</scope>
    <source>
        <strain evidence="5">CBHHK002</strain>
    </source>
</reference>
<dbReference type="SMART" id="SM01130">
    <property type="entry name" value="DHDPS"/>
    <property type="match status" value="1"/>
</dbReference>
<dbReference type="CDD" id="cd00408">
    <property type="entry name" value="DHDPS-like"/>
    <property type="match status" value="1"/>
</dbReference>
<evidence type="ECO:0000313" key="6">
    <source>
        <dbReference type="Proteomes" id="UP001218218"/>
    </source>
</evidence>
<dbReference type="AlphaFoldDB" id="A0AAD7EQG7"/>
<evidence type="ECO:0000256" key="1">
    <source>
        <dbReference type="ARBA" id="ARBA00023239"/>
    </source>
</evidence>
<dbReference type="SUPFAM" id="SSF51569">
    <property type="entry name" value="Aldolase"/>
    <property type="match status" value="1"/>
</dbReference>
<dbReference type="GO" id="GO:0008840">
    <property type="term" value="F:4-hydroxy-tetrahydrodipicolinate synthase activity"/>
    <property type="evidence" value="ECO:0007669"/>
    <property type="project" value="TreeGrafter"/>
</dbReference>
<keyword evidence="1 2" id="KW-0456">Lyase</keyword>
<evidence type="ECO:0000313" key="5">
    <source>
        <dbReference type="EMBL" id="KAJ7346977.1"/>
    </source>
</evidence>
<keyword evidence="6" id="KW-1185">Reference proteome</keyword>
<feature type="active site" description="Proton donor/acceptor" evidence="3">
    <location>
        <position position="156"/>
    </location>
</feature>
<feature type="active site" description="Schiff-base intermediate with substrate" evidence="3">
    <location>
        <position position="185"/>
    </location>
</feature>
<dbReference type="PANTHER" id="PTHR12128">
    <property type="entry name" value="DIHYDRODIPICOLINATE SYNTHASE"/>
    <property type="match status" value="1"/>
</dbReference>
<gene>
    <name evidence="5" type="ORF">DFH08DRAFT_207128</name>
</gene>